<evidence type="ECO:0000256" key="2">
    <source>
        <dbReference type="ARBA" id="ARBA00022803"/>
    </source>
</evidence>
<reference evidence="3" key="1">
    <citation type="submission" date="2020-07" db="EMBL/GenBank/DDBJ databases">
        <authorList>
            <person name="Nazaruddin N."/>
        </authorList>
    </citation>
    <scope>NUCLEOTIDE SEQUENCE</scope>
</reference>
<dbReference type="AlphaFoldDB" id="A0A6V7HJ94"/>
<dbReference type="GO" id="GO:0005783">
    <property type="term" value="C:endoplasmic reticulum"/>
    <property type="evidence" value="ECO:0007669"/>
    <property type="project" value="TreeGrafter"/>
</dbReference>
<proteinExistence type="predicted"/>
<gene>
    <name evidence="3" type="ORF">MHI_LOCUS835959</name>
</gene>
<dbReference type="PANTHER" id="PTHR44227:SF3">
    <property type="entry name" value="PROTEIN O-MANNOSYL-TRANSFERASE TMTC4"/>
    <property type="match status" value="1"/>
</dbReference>
<evidence type="ECO:0000313" key="4">
    <source>
        <dbReference type="Proteomes" id="UP000752696"/>
    </source>
</evidence>
<dbReference type="EMBL" id="CAJDYZ010011153">
    <property type="protein sequence ID" value="CAD1478979.1"/>
    <property type="molecule type" value="Genomic_DNA"/>
</dbReference>
<sequence>MRRRNNGCCCQNSKRAGRSGCNDSEGNEPPGWCIYATVALVAVGCYLNALGGDFVHDDIPAVVRNKDVLAQNPWTSILKDDFWGTPMHDINSHKSYRPLTTLTFRISYTPLTPNIPSRFLRKDINDDSDTNLIRKFQVLFVGAREEQETLSMMGVNENTRTT</sequence>
<keyword evidence="4" id="KW-1185">Reference proteome</keyword>
<dbReference type="PANTHER" id="PTHR44227">
    <property type="match status" value="1"/>
</dbReference>
<name>A0A6V7HJ94_9HYME</name>
<dbReference type="GO" id="GO:0035269">
    <property type="term" value="P:protein O-linked glycosylation via mannose"/>
    <property type="evidence" value="ECO:0007669"/>
    <property type="project" value="TreeGrafter"/>
</dbReference>
<evidence type="ECO:0000256" key="1">
    <source>
        <dbReference type="ARBA" id="ARBA00022737"/>
    </source>
</evidence>
<dbReference type="Proteomes" id="UP000752696">
    <property type="component" value="Unassembled WGS sequence"/>
</dbReference>
<dbReference type="InterPro" id="IPR052346">
    <property type="entry name" value="O-mannosyl-transferase_TMTC"/>
</dbReference>
<keyword evidence="1" id="KW-0677">Repeat</keyword>
<dbReference type="GO" id="GO:0030968">
    <property type="term" value="P:endoplasmic reticulum unfolded protein response"/>
    <property type="evidence" value="ECO:0007669"/>
    <property type="project" value="TreeGrafter"/>
</dbReference>
<keyword evidence="2" id="KW-0802">TPR repeat</keyword>
<evidence type="ECO:0000313" key="3">
    <source>
        <dbReference type="EMBL" id="CAD1478979.1"/>
    </source>
</evidence>
<evidence type="ECO:0008006" key="5">
    <source>
        <dbReference type="Google" id="ProtNLM"/>
    </source>
</evidence>
<protein>
    <recommendedName>
        <fullName evidence="5">Transmembrane and TPR repeat-containing protein 3</fullName>
    </recommendedName>
</protein>
<comment type="caution">
    <text evidence="3">The sequence shown here is derived from an EMBL/GenBank/DDBJ whole genome shotgun (WGS) entry which is preliminary data.</text>
</comment>
<accession>A0A6V7HJ94</accession>
<organism evidence="3 4">
    <name type="scientific">Heterotrigona itama</name>
    <dbReference type="NCBI Taxonomy" id="395501"/>
    <lineage>
        <taxon>Eukaryota</taxon>
        <taxon>Metazoa</taxon>
        <taxon>Ecdysozoa</taxon>
        <taxon>Arthropoda</taxon>
        <taxon>Hexapoda</taxon>
        <taxon>Insecta</taxon>
        <taxon>Pterygota</taxon>
        <taxon>Neoptera</taxon>
        <taxon>Endopterygota</taxon>
        <taxon>Hymenoptera</taxon>
        <taxon>Apocrita</taxon>
        <taxon>Aculeata</taxon>
        <taxon>Apoidea</taxon>
        <taxon>Anthophila</taxon>
        <taxon>Apidae</taxon>
        <taxon>Heterotrigona</taxon>
    </lineage>
</organism>
<dbReference type="OrthoDB" id="1658288at2759"/>
<dbReference type="GO" id="GO:0000030">
    <property type="term" value="F:mannosyltransferase activity"/>
    <property type="evidence" value="ECO:0007669"/>
    <property type="project" value="TreeGrafter"/>
</dbReference>